<feature type="disulfide bond" evidence="9">
    <location>
        <begin position="229"/>
        <end position="238"/>
    </location>
</feature>
<evidence type="ECO:0000259" key="11">
    <source>
        <dbReference type="PROSITE" id="PS50027"/>
    </source>
</evidence>
<evidence type="ECO:0000256" key="4">
    <source>
        <dbReference type="ARBA" id="ARBA00022737"/>
    </source>
</evidence>
<dbReference type="PROSITE" id="PS50027">
    <property type="entry name" value="EGF_LAM_2"/>
    <property type="match status" value="1"/>
</dbReference>
<reference evidence="12" key="1">
    <citation type="submission" date="2022-08" db="UniProtKB">
        <authorList>
            <consortium name="EnsemblMetazoa"/>
        </authorList>
    </citation>
    <scope>IDENTIFICATION</scope>
    <source>
        <strain evidence="12">05x7-T-G4-1.051#20</strain>
    </source>
</reference>
<feature type="disulfide bond" evidence="9">
    <location>
        <begin position="210"/>
        <end position="227"/>
    </location>
</feature>
<dbReference type="GO" id="GO:0009888">
    <property type="term" value="P:tissue development"/>
    <property type="evidence" value="ECO:0007669"/>
    <property type="project" value="TreeGrafter"/>
</dbReference>
<dbReference type="Gene3D" id="2.170.300.10">
    <property type="entry name" value="Tie2 ligand-binding domain superfamily"/>
    <property type="match status" value="1"/>
</dbReference>
<dbReference type="Proteomes" id="UP000005408">
    <property type="component" value="Unassembled WGS sequence"/>
</dbReference>
<accession>A0A8W8MTR6</accession>
<evidence type="ECO:0000256" key="9">
    <source>
        <dbReference type="PROSITE-ProRule" id="PRU00460"/>
    </source>
</evidence>
<keyword evidence="2" id="KW-0964">Secreted</keyword>
<keyword evidence="3" id="KW-0272">Extracellular matrix</keyword>
<dbReference type="Gene3D" id="1.10.287.1490">
    <property type="match status" value="1"/>
</dbReference>
<evidence type="ECO:0000313" key="13">
    <source>
        <dbReference type="Proteomes" id="UP000005408"/>
    </source>
</evidence>
<dbReference type="PANTHER" id="PTHR10574:SF406">
    <property type="entry name" value="LAMININ SUBUNIT ALPHA 5"/>
    <property type="match status" value="1"/>
</dbReference>
<dbReference type="InterPro" id="IPR050440">
    <property type="entry name" value="Laminin/Netrin_ECM"/>
</dbReference>
<evidence type="ECO:0000313" key="12">
    <source>
        <dbReference type="EnsemblMetazoa" id="G35026.1:cds"/>
    </source>
</evidence>
<comment type="subcellular location">
    <subcellularLocation>
        <location evidence="1">Secreted</location>
        <location evidence="1">Extracellular space</location>
        <location evidence="1">Extracellular matrix</location>
    </subcellularLocation>
</comment>
<dbReference type="AlphaFoldDB" id="A0A8W8MTR6"/>
<organism evidence="12 13">
    <name type="scientific">Magallana gigas</name>
    <name type="common">Pacific oyster</name>
    <name type="synonym">Crassostrea gigas</name>
    <dbReference type="NCBI Taxonomy" id="29159"/>
    <lineage>
        <taxon>Eukaryota</taxon>
        <taxon>Metazoa</taxon>
        <taxon>Spiralia</taxon>
        <taxon>Lophotrochozoa</taxon>
        <taxon>Mollusca</taxon>
        <taxon>Bivalvia</taxon>
        <taxon>Autobranchia</taxon>
        <taxon>Pteriomorphia</taxon>
        <taxon>Ostreida</taxon>
        <taxon>Ostreoidea</taxon>
        <taxon>Ostreidae</taxon>
        <taxon>Magallana</taxon>
    </lineage>
</organism>
<keyword evidence="7" id="KW-0325">Glycoprotein</keyword>
<evidence type="ECO:0000256" key="10">
    <source>
        <dbReference type="SAM" id="Coils"/>
    </source>
</evidence>
<protein>
    <recommendedName>
        <fullName evidence="11">Laminin EGF-like domain-containing protein</fullName>
    </recommendedName>
</protein>
<dbReference type="FunFam" id="2.10.25.10:FF:000135">
    <property type="entry name" value="Laminin subunit beta 4"/>
    <property type="match status" value="1"/>
</dbReference>
<keyword evidence="5 10" id="KW-0175">Coiled coil</keyword>
<dbReference type="CDD" id="cd22302">
    <property type="entry name" value="cc_DmLAMB1-like_C"/>
    <property type="match status" value="1"/>
</dbReference>
<dbReference type="Gene3D" id="2.10.25.10">
    <property type="entry name" value="Laminin"/>
    <property type="match status" value="3"/>
</dbReference>
<keyword evidence="13" id="KW-1185">Reference proteome</keyword>
<dbReference type="SUPFAM" id="SSF57997">
    <property type="entry name" value="Tropomyosin"/>
    <property type="match status" value="1"/>
</dbReference>
<keyword evidence="4" id="KW-0677">Repeat</keyword>
<feature type="domain" description="Laminin EGF-like" evidence="11">
    <location>
        <begin position="208"/>
        <end position="254"/>
    </location>
</feature>
<proteinExistence type="predicted"/>
<feature type="coiled-coil region" evidence="10">
    <location>
        <begin position="289"/>
        <end position="389"/>
    </location>
</feature>
<dbReference type="EnsemblMetazoa" id="G35026.1">
    <property type="protein sequence ID" value="G35026.1:cds"/>
    <property type="gene ID" value="G35026"/>
</dbReference>
<evidence type="ECO:0000256" key="7">
    <source>
        <dbReference type="ARBA" id="ARBA00023180"/>
    </source>
</evidence>
<feature type="disulfide bond" evidence="9">
    <location>
        <begin position="208"/>
        <end position="220"/>
    </location>
</feature>
<dbReference type="PANTHER" id="PTHR10574">
    <property type="entry name" value="NETRIN/LAMININ-RELATED"/>
    <property type="match status" value="1"/>
</dbReference>
<evidence type="ECO:0000256" key="1">
    <source>
        <dbReference type="ARBA" id="ARBA00004498"/>
    </source>
</evidence>
<dbReference type="CDD" id="cd00055">
    <property type="entry name" value="EGF_Lam"/>
    <property type="match status" value="4"/>
</dbReference>
<feature type="coiled-coil region" evidence="10">
    <location>
        <begin position="647"/>
        <end position="831"/>
    </location>
</feature>
<evidence type="ECO:0000256" key="3">
    <source>
        <dbReference type="ARBA" id="ARBA00022530"/>
    </source>
</evidence>
<dbReference type="InterPro" id="IPR000742">
    <property type="entry name" value="EGF"/>
</dbReference>
<sequence length="837" mass="92204">MFSLHSCDADYYGDPWNYVRKPGRPCMCPGGPTQLADSCSEDPRQEVIICNCVPGYQGPNCDTCAENYFGNPLVANSTCEPCLCNNNIDPNVDSSCDTSSGECLKCLFNTELVCDPYGTDRSAGSCDRETGQCPCLPNVTKLRCDACLVATGTSPVGKAARPAGVTLRVLLELPFDGQCDCQQERGGRDCSQCEDLYWGDPKFQCTACDCNGQGSADMQCDRRTGQCVCLTGISGYKCDRCDRGTTGELPNCKPCGECFYNWDRVIRDLRDQTQYLVNGALKIKATGVEKAFEKEFAEMENNIQEIRDIIRNANVSSNDIRDIEMNLKQLRESLNISYTDLERTKDEIDVRSNSIRQGNNDIRALQMGVDKLKQKIENLKRNATNVQAQDVEGKVLTRGGAFNLIKKAQEVSMAAQRKVDATDIILEQSETTTKEVNAMVESQHQEFDRKVAENSKNLKKVTDQINGLTDKITDINEMVCDKRGEPCHSVCGGGGCGVCGGEQSCGDGAVKKAENALDLARQAEELLKIKERNATELLQKLQNSQRGAEMGKDEAQMAYNEALKAKNQTEHACTALQDLFVRISGFLSADGATPNDIKSIAEEVLAMSISLTPNQILDLAQKINITIQGLQNIDDILAETSSDLARAKGLKDRAETAEADAKSILEKAEDVQANLKGATDAQQAAQVAIAQADKDIGDTEQDLTQIESETAAATDKSNQSLTSLGYLRARLQELKKKYIENEQRVDNAEMAAQEANKLALRAEEAQSRAETLRRRADKLATDTTAKLKKLRDMQENFNANEKRLNKLSTDIDELNRRMAEYLQAINDKATNYYNCKT</sequence>
<evidence type="ECO:0000256" key="5">
    <source>
        <dbReference type="ARBA" id="ARBA00023054"/>
    </source>
</evidence>
<feature type="coiled-coil region" evidence="10">
    <location>
        <begin position="510"/>
        <end position="540"/>
    </location>
</feature>
<evidence type="ECO:0000256" key="6">
    <source>
        <dbReference type="ARBA" id="ARBA00023157"/>
    </source>
</evidence>
<dbReference type="SUPFAM" id="SSF57196">
    <property type="entry name" value="EGF/Laminin"/>
    <property type="match status" value="3"/>
</dbReference>
<comment type="caution">
    <text evidence="9">Lacks conserved residue(s) required for the propagation of feature annotation.</text>
</comment>
<keyword evidence="8 9" id="KW-0424">Laminin EGF-like domain</keyword>
<dbReference type="PRINTS" id="PR00011">
    <property type="entry name" value="EGFLAMININ"/>
</dbReference>
<evidence type="ECO:0000256" key="8">
    <source>
        <dbReference type="ARBA" id="ARBA00023292"/>
    </source>
</evidence>
<dbReference type="GO" id="GO:0009887">
    <property type="term" value="P:animal organ morphogenesis"/>
    <property type="evidence" value="ECO:0007669"/>
    <property type="project" value="TreeGrafter"/>
</dbReference>
<dbReference type="PROSITE" id="PS00022">
    <property type="entry name" value="EGF_1"/>
    <property type="match status" value="1"/>
</dbReference>
<dbReference type="Pfam" id="PF00053">
    <property type="entry name" value="EGF_laminin"/>
    <property type="match status" value="4"/>
</dbReference>
<dbReference type="InterPro" id="IPR002049">
    <property type="entry name" value="LE_dom"/>
</dbReference>
<keyword evidence="6 9" id="KW-1015">Disulfide bond</keyword>
<name>A0A8W8MTR6_MAGGI</name>
<evidence type="ECO:0000256" key="2">
    <source>
        <dbReference type="ARBA" id="ARBA00022525"/>
    </source>
</evidence>
<dbReference type="SMART" id="SM00180">
    <property type="entry name" value="EGF_Lam"/>
    <property type="match status" value="4"/>
</dbReference>